<evidence type="ECO:0000259" key="9">
    <source>
        <dbReference type="PROSITE" id="PS50164"/>
    </source>
</evidence>
<dbReference type="Pfam" id="PF22920">
    <property type="entry name" value="UvrC_RNaseH"/>
    <property type="match status" value="1"/>
</dbReference>
<dbReference type="Proteomes" id="UP000070560">
    <property type="component" value="Chromosome"/>
</dbReference>
<dbReference type="PROSITE" id="PS50165">
    <property type="entry name" value="UVRC"/>
    <property type="match status" value="1"/>
</dbReference>
<dbReference type="GO" id="GO:0005737">
    <property type="term" value="C:cytoplasm"/>
    <property type="evidence" value="ECO:0007669"/>
    <property type="project" value="UniProtKB-SubCell"/>
</dbReference>
<proteinExistence type="inferred from homology"/>
<dbReference type="HAMAP" id="MF_00203">
    <property type="entry name" value="UvrC"/>
    <property type="match status" value="1"/>
</dbReference>
<sequence length="596" mass="69081">MDIKKGLKEKVEQLPHQPGIYLFKNARGHILYVGKAKDLQKRVKSYFSRQFSPKIKTMLNQATQIDYIITSSEKEALILECNFIKTHKPRYNVVLRDDKNYPYLRIDLGEKWPYFTIVRQIQKDGAKYFGPFASAKAVRETLKSMQRLFPLRKCSDFVLKHRKRPCLNYQIGRCLAPCMGYINEEEYKKVAQEACIFLEGKALGLLERLEKEMKQAADNLEFERATFYRDRIEAIKKTLEKQAMVSSDLKNRDIVALSRWPDTEKMEVVVFKIRDGYLMEKRDYSLPVGVAGLGEALGKFLGQYYYHQDFIPEEIIVPFLLPERKILEEWFTEKMKQAVKILLPKTEEQKRLLTMAQENVNSLLASKCLEKKGLHALKTSLGLSYLPKRIECFDISNIQGKYTVASMVVFVDGQPAKEEYRRFKLKLEGKPNDYAMMQEALKRRFEKKDNLPDLLLIDGGKGQLNIALSVLEGKGLKNISVVAIAKGKGRAEDKIYVPERKTPLQIKKHSQELLLLKRIRDEAHRFAITYYKRIHCKILTDSLLDNIKGIGPKRKKIIWEHFKSLEEIKTAPLETLVKMGLPLAVAKRIKKVIQNP</sequence>
<dbReference type="GO" id="GO:0003677">
    <property type="term" value="F:DNA binding"/>
    <property type="evidence" value="ECO:0007669"/>
    <property type="project" value="UniProtKB-UniRule"/>
</dbReference>
<evidence type="ECO:0000313" key="12">
    <source>
        <dbReference type="Proteomes" id="UP000070560"/>
    </source>
</evidence>
<evidence type="ECO:0000256" key="3">
    <source>
        <dbReference type="ARBA" id="ARBA00022769"/>
    </source>
</evidence>
<dbReference type="Gene3D" id="3.30.420.340">
    <property type="entry name" value="UvrC, RNAse H endonuclease domain"/>
    <property type="match status" value="1"/>
</dbReference>
<evidence type="ECO:0000259" key="8">
    <source>
        <dbReference type="PROSITE" id="PS50151"/>
    </source>
</evidence>
<dbReference type="Pfam" id="PF01541">
    <property type="entry name" value="GIY-YIG"/>
    <property type="match status" value="1"/>
</dbReference>
<dbReference type="Gene3D" id="1.10.150.20">
    <property type="entry name" value="5' to 3' exonuclease, C-terminal subdomain"/>
    <property type="match status" value="1"/>
</dbReference>
<dbReference type="SUPFAM" id="SSF46600">
    <property type="entry name" value="C-terminal UvrC-binding domain of UvrB"/>
    <property type="match status" value="1"/>
</dbReference>
<dbReference type="InterPro" id="IPR004791">
    <property type="entry name" value="UvrC"/>
</dbReference>
<keyword evidence="1 7" id="KW-0963">Cytoplasm</keyword>
<dbReference type="SUPFAM" id="SSF82771">
    <property type="entry name" value="GIY-YIG endonuclease"/>
    <property type="match status" value="1"/>
</dbReference>
<evidence type="ECO:0000256" key="1">
    <source>
        <dbReference type="ARBA" id="ARBA00022490"/>
    </source>
</evidence>
<dbReference type="Gene3D" id="4.10.860.10">
    <property type="entry name" value="UVR domain"/>
    <property type="match status" value="1"/>
</dbReference>
<dbReference type="InterPro" id="IPR010994">
    <property type="entry name" value="RuvA_2-like"/>
</dbReference>
<dbReference type="EMBL" id="CP013015">
    <property type="protein sequence ID" value="AMM41965.1"/>
    <property type="molecule type" value="Genomic_DNA"/>
</dbReference>
<dbReference type="InterPro" id="IPR000305">
    <property type="entry name" value="GIY-YIG_endonuc"/>
</dbReference>
<keyword evidence="3 7" id="KW-0228">DNA excision</keyword>
<dbReference type="AlphaFoldDB" id="A0A7U4TJ04"/>
<dbReference type="Gene3D" id="3.40.1440.10">
    <property type="entry name" value="GIY-YIG endonuclease"/>
    <property type="match status" value="1"/>
</dbReference>
<dbReference type="InterPro" id="IPR036876">
    <property type="entry name" value="UVR_dom_sf"/>
</dbReference>
<dbReference type="InterPro" id="IPR047296">
    <property type="entry name" value="GIY-YIG_UvrC_Cho"/>
</dbReference>
<evidence type="ECO:0000313" key="11">
    <source>
        <dbReference type="EMBL" id="AMM41965.1"/>
    </source>
</evidence>
<feature type="domain" description="GIY-YIG" evidence="9">
    <location>
        <begin position="16"/>
        <end position="93"/>
    </location>
</feature>
<comment type="similarity">
    <text evidence="7">Belongs to the UvrC family.</text>
</comment>
<dbReference type="GO" id="GO:0009380">
    <property type="term" value="C:excinuclease repair complex"/>
    <property type="evidence" value="ECO:0007669"/>
    <property type="project" value="InterPro"/>
</dbReference>
<dbReference type="GO" id="GO:0006289">
    <property type="term" value="P:nucleotide-excision repair"/>
    <property type="evidence" value="ECO:0007669"/>
    <property type="project" value="UniProtKB-UniRule"/>
</dbReference>
<dbReference type="FunFam" id="3.40.1440.10:FF:000001">
    <property type="entry name" value="UvrABC system protein C"/>
    <property type="match status" value="1"/>
</dbReference>
<dbReference type="PANTHER" id="PTHR30562">
    <property type="entry name" value="UVRC/OXIDOREDUCTASE"/>
    <property type="match status" value="1"/>
</dbReference>
<dbReference type="SMART" id="SM00465">
    <property type="entry name" value="GIYc"/>
    <property type="match status" value="1"/>
</dbReference>
<dbReference type="InterPro" id="IPR001162">
    <property type="entry name" value="UvrC_RNase_H_dom"/>
</dbReference>
<evidence type="ECO:0000256" key="5">
    <source>
        <dbReference type="ARBA" id="ARBA00023204"/>
    </source>
</evidence>
<comment type="subunit">
    <text evidence="7">Interacts with UvrB in an incision complex.</text>
</comment>
<protein>
    <recommendedName>
        <fullName evidence="7">UvrABC system protein C</fullName>
        <shortName evidence="7">Protein UvrC</shortName>
    </recommendedName>
    <alternativeName>
        <fullName evidence="7">Excinuclease ABC subunit C</fullName>
    </alternativeName>
</protein>
<evidence type="ECO:0000256" key="4">
    <source>
        <dbReference type="ARBA" id="ARBA00022881"/>
    </source>
</evidence>
<dbReference type="KEGG" id="daw:HS1_002179"/>
<dbReference type="PROSITE" id="PS50164">
    <property type="entry name" value="GIY_YIG"/>
    <property type="match status" value="1"/>
</dbReference>
<comment type="subcellular location">
    <subcellularLocation>
        <location evidence="7">Cytoplasm</location>
    </subcellularLocation>
</comment>
<dbReference type="NCBIfam" id="TIGR00194">
    <property type="entry name" value="uvrC"/>
    <property type="match status" value="1"/>
</dbReference>
<organism evidence="11 12">
    <name type="scientific">Desulfofervidus auxilii</name>
    <dbReference type="NCBI Taxonomy" id="1621989"/>
    <lineage>
        <taxon>Bacteria</taxon>
        <taxon>Pseudomonadati</taxon>
        <taxon>Thermodesulfobacteriota</taxon>
        <taxon>Candidatus Desulfofervidia</taxon>
        <taxon>Candidatus Desulfofervidales</taxon>
        <taxon>Candidatus Desulfofervidaceae</taxon>
        <taxon>Candidatus Desulfofervidus</taxon>
    </lineage>
</organism>
<evidence type="ECO:0000256" key="2">
    <source>
        <dbReference type="ARBA" id="ARBA00022763"/>
    </source>
</evidence>
<dbReference type="InterPro" id="IPR001943">
    <property type="entry name" value="UVR_dom"/>
</dbReference>
<keyword evidence="12" id="KW-1185">Reference proteome</keyword>
<dbReference type="InterPro" id="IPR050066">
    <property type="entry name" value="UvrABC_protein_C"/>
</dbReference>
<dbReference type="Pfam" id="PF14520">
    <property type="entry name" value="HHH_5"/>
    <property type="match status" value="1"/>
</dbReference>
<dbReference type="RefSeq" id="WP_066065317.1">
    <property type="nucleotide sequence ID" value="NZ_CP013015.1"/>
</dbReference>
<evidence type="ECO:0000256" key="7">
    <source>
        <dbReference type="HAMAP-Rule" id="MF_00203"/>
    </source>
</evidence>
<dbReference type="GO" id="GO:0009381">
    <property type="term" value="F:excinuclease ABC activity"/>
    <property type="evidence" value="ECO:0007669"/>
    <property type="project" value="UniProtKB-UniRule"/>
</dbReference>
<dbReference type="InterPro" id="IPR035901">
    <property type="entry name" value="GIY-YIG_endonuc_sf"/>
</dbReference>
<dbReference type="GO" id="GO:0009432">
    <property type="term" value="P:SOS response"/>
    <property type="evidence" value="ECO:0007669"/>
    <property type="project" value="UniProtKB-UniRule"/>
</dbReference>
<keyword evidence="5 7" id="KW-0234">DNA repair</keyword>
<dbReference type="Pfam" id="PF08459">
    <property type="entry name" value="UvrC_RNaseH_dom"/>
    <property type="match status" value="1"/>
</dbReference>
<comment type="function">
    <text evidence="7">The UvrABC repair system catalyzes the recognition and processing of DNA lesions. UvrC both incises the 5' and 3' sides of the lesion. The N-terminal half is responsible for the 3' incision and the C-terminal half is responsible for the 5' incision.</text>
</comment>
<keyword evidence="6 7" id="KW-0742">SOS response</keyword>
<dbReference type="InterPro" id="IPR038476">
    <property type="entry name" value="UvrC_RNase_H_dom_sf"/>
</dbReference>
<accession>A0A7U4TJ04</accession>
<reference evidence="11 12" key="1">
    <citation type="submission" date="2015-10" db="EMBL/GenBank/DDBJ databases">
        <title>Candidatus Desulfofervidus auxilii, a hydrogenotrophic sulfate-reducing bacterium involved in the thermophilic anaerobic oxidation of methane.</title>
        <authorList>
            <person name="Krukenberg V."/>
            <person name="Richter M."/>
            <person name="Wegener G."/>
        </authorList>
    </citation>
    <scope>NUCLEOTIDE SEQUENCE [LARGE SCALE GENOMIC DNA]</scope>
    <source>
        <strain evidence="11 12">HS1</strain>
    </source>
</reference>
<evidence type="ECO:0000256" key="6">
    <source>
        <dbReference type="ARBA" id="ARBA00023236"/>
    </source>
</evidence>
<feature type="domain" description="UVR" evidence="8">
    <location>
        <begin position="203"/>
        <end position="238"/>
    </location>
</feature>
<dbReference type="PROSITE" id="PS50151">
    <property type="entry name" value="UVR"/>
    <property type="match status" value="1"/>
</dbReference>
<dbReference type="PANTHER" id="PTHR30562:SF1">
    <property type="entry name" value="UVRABC SYSTEM PROTEIN C"/>
    <property type="match status" value="1"/>
</dbReference>
<keyword evidence="2 7" id="KW-0227">DNA damage</keyword>
<keyword evidence="4 7" id="KW-0267">Excision nuclease</keyword>
<dbReference type="OrthoDB" id="9804933at2"/>
<dbReference type="Pfam" id="PF02151">
    <property type="entry name" value="UVR"/>
    <property type="match status" value="1"/>
</dbReference>
<gene>
    <name evidence="7" type="primary">uvrC</name>
    <name evidence="11" type="ORF">HS1_002179</name>
</gene>
<feature type="domain" description="UvrC family homology region profile" evidence="10">
    <location>
        <begin position="268"/>
        <end position="471"/>
    </location>
</feature>
<dbReference type="CDD" id="cd10434">
    <property type="entry name" value="GIY-YIG_UvrC_Cho"/>
    <property type="match status" value="1"/>
</dbReference>
<evidence type="ECO:0000259" key="10">
    <source>
        <dbReference type="PROSITE" id="PS50165"/>
    </source>
</evidence>
<name>A0A7U4TJ04_DESA2</name>
<dbReference type="SUPFAM" id="SSF47781">
    <property type="entry name" value="RuvA domain 2-like"/>
    <property type="match status" value="1"/>
</dbReference>